<dbReference type="EMBL" id="FR872580">
    <property type="protein sequence ID" value="CCB85484.1"/>
    <property type="molecule type" value="Genomic_DNA"/>
</dbReference>
<sequence>MMVPPGSGSLEPHIPSQISQLSVGSENPLSNIDSEPLIGDATTYSPSSLKTSLCTSAQALVHFREGESIC</sequence>
<dbReference type="KEGG" id="puv:PUV_05340"/>
<accession>F8KX17</accession>
<reference evidence="2 3" key="2">
    <citation type="journal article" date="2011" name="Mol. Biol. Evol.">
        <title>Unity in variety--the pan-genome of the Chlamydiae.</title>
        <authorList>
            <person name="Collingro A."/>
            <person name="Tischler P."/>
            <person name="Weinmaier T."/>
            <person name="Penz T."/>
            <person name="Heinz E."/>
            <person name="Brunham R.C."/>
            <person name="Read T.D."/>
            <person name="Bavoil P.M."/>
            <person name="Sachse K."/>
            <person name="Kahane S."/>
            <person name="Friedman M.G."/>
            <person name="Rattei T."/>
            <person name="Myers G.S."/>
            <person name="Horn M."/>
        </authorList>
    </citation>
    <scope>NUCLEOTIDE SEQUENCE [LARGE SCALE GENOMIC DNA]</scope>
    <source>
        <strain evidence="3">UV7</strain>
    </source>
</reference>
<feature type="region of interest" description="Disordered" evidence="1">
    <location>
        <begin position="1"/>
        <end position="35"/>
    </location>
</feature>
<dbReference type="STRING" id="765952.PUV_05340"/>
<proteinExistence type="predicted"/>
<protein>
    <submittedName>
        <fullName evidence="2">Uncharacterized protein</fullName>
    </submittedName>
</protein>
<dbReference type="HOGENOM" id="CLU_2754219_0_0_0"/>
<name>F8KX17_PARAV</name>
<feature type="compositionally biased region" description="Polar residues" evidence="1">
    <location>
        <begin position="16"/>
        <end position="33"/>
    </location>
</feature>
<reference key="1">
    <citation type="journal article" date="2011" name="Mol. Biol. Evol.">
        <title>Unity in variety -- the pan-genome of the Chlamydiae.</title>
        <authorList>
            <person name="Collingro A."/>
            <person name="Tischler P."/>
            <person name="Weinmaier T."/>
            <person name="Penz T."/>
            <person name="Heinz E."/>
            <person name="Brunham R.C."/>
            <person name="Read T.D."/>
            <person name="Bavoil P.M."/>
            <person name="Sachse K."/>
            <person name="Kahane S."/>
            <person name="Friedman M.G."/>
            <person name="Rattei T."/>
            <person name="Myers G.S.A."/>
            <person name="Horn M."/>
        </authorList>
    </citation>
    <scope>NUCLEOTIDE SEQUENCE</scope>
    <source>
        <strain>UV7</strain>
    </source>
</reference>
<gene>
    <name evidence="2" type="ordered locus">PUV_05340</name>
</gene>
<organism evidence="2 3">
    <name type="scientific">Parachlamydia acanthamoebae (strain UV7)</name>
    <dbReference type="NCBI Taxonomy" id="765952"/>
    <lineage>
        <taxon>Bacteria</taxon>
        <taxon>Pseudomonadati</taxon>
        <taxon>Chlamydiota</taxon>
        <taxon>Chlamydiia</taxon>
        <taxon>Parachlamydiales</taxon>
        <taxon>Parachlamydiaceae</taxon>
        <taxon>Parachlamydia</taxon>
    </lineage>
</organism>
<dbReference type="RefSeq" id="WP_013924423.1">
    <property type="nucleotide sequence ID" value="NC_015702.1"/>
</dbReference>
<keyword evidence="3" id="KW-1185">Reference proteome</keyword>
<dbReference type="AlphaFoldDB" id="F8KX17"/>
<evidence type="ECO:0000313" key="2">
    <source>
        <dbReference type="EMBL" id="CCB85484.1"/>
    </source>
</evidence>
<evidence type="ECO:0000313" key="3">
    <source>
        <dbReference type="Proteomes" id="UP000000495"/>
    </source>
</evidence>
<dbReference type="Proteomes" id="UP000000495">
    <property type="component" value="Chromosome"/>
</dbReference>
<evidence type="ECO:0000256" key="1">
    <source>
        <dbReference type="SAM" id="MobiDB-lite"/>
    </source>
</evidence>